<sequence length="850" mass="90099">MKTPQVRKVPAGNTENTQGAIGMGSVRVAIVGVGNCAASLVQGVEYYKDADPAGKVPGLMHVQFGDYHVSDVEFVAAFDVDAKKVGLDLADAIGASENNTIKIADVPNTGVTVQRGHTHDGLGKYYRETIEESAEAPVDIVQVLKDRQVDVLVCYLPVGSEVAAKFYAQCAIDAKVAFVNALPVFIAGTKEWADKFTEAGVPIVGDDIKSQVGATITHRVMAKLFEDRGVILDRTMQLNVGGNMDFKNMLERERLESKKISKTQAVTSQIRDREMGADNVHIGPSDYVAWLDDRKWAYVRLEGRAFGDVPLNLEYKLEVWDSPNSAGVIIDAVRAAKIAKDRGIGGPILSASSYFMKSPPCSTSTTRPRPTSRSSSRARSSAEQPFTAHRLTGQDASALLPFHTSRVPGRIARGPSTCVTLDHMPVVRDLRVLLRLRYFRRLLAVRLLSQSADGVYQVALATYVVFSPENQATPGAIASAMAVLLLPYSLVGPFAGVLLDRWPRRQVFLYGNLLRAALACCTALLILTSVPTWLFYVSALCVTAVNRFVLAGLSAALPRVVDAERLVVANSLSPTAGTLAATAGGGLAFAVRLLADASDAAVVLLGATLYLVSAVVSLSLPRVLLGPDAGAGHLRLREALAGTARGLAAGVRHLAERKDAARALAAVTVMRFCYGALTVMMLMLCRYAWSDTESEGLGLLGLALGASAAGFFAAAVMTPWTVGRLGRFGWMAVCAGTAAALEPALALSFTLGPMLVAAFVLGLVTQGSKIATDTVVQTSVDDGFRGRIFSLYDVLFNVAFVLAAAISALLLPADGRSVVVVAGGAVLYAVVCAAALRWGRVTGGATDKAR</sequence>
<feature type="transmembrane region" description="Helical" evidence="2">
    <location>
        <begin position="507"/>
        <end position="527"/>
    </location>
</feature>
<dbReference type="Pfam" id="PF01658">
    <property type="entry name" value="Inos-1-P_synth"/>
    <property type="match status" value="1"/>
</dbReference>
<feature type="transmembrane region" description="Helical" evidence="2">
    <location>
        <begin position="601"/>
        <end position="625"/>
    </location>
</feature>
<dbReference type="PANTHER" id="PTHR43125">
    <property type="entry name" value="INOSITOL-3-PHOSPHATE SYNTHASE"/>
    <property type="match status" value="1"/>
</dbReference>
<reference evidence="4 5" key="1">
    <citation type="submission" date="2020-05" db="EMBL/GenBank/DDBJ databases">
        <title>Whole genome shotgun sequence of Streptomyces fulvorobeus NBRC 15897.</title>
        <authorList>
            <person name="Komaki H."/>
            <person name="Tamura T."/>
        </authorList>
    </citation>
    <scope>NUCLEOTIDE SEQUENCE [LARGE SCALE GENOMIC DNA]</scope>
    <source>
        <strain evidence="4 5">NBRC 15897</strain>
    </source>
</reference>
<feature type="transmembrane region" description="Helical" evidence="2">
    <location>
        <begin position="696"/>
        <end position="716"/>
    </location>
</feature>
<feature type="transmembrane region" description="Helical" evidence="2">
    <location>
        <begin position="663"/>
        <end position="684"/>
    </location>
</feature>
<keyword evidence="5" id="KW-1185">Reference proteome</keyword>
<keyword evidence="2" id="KW-1133">Transmembrane helix</keyword>
<gene>
    <name evidence="4" type="ORF">Sfulv_30250</name>
</gene>
<dbReference type="InterPro" id="IPR013021">
    <property type="entry name" value="Myo-inos-1-P_Synthase_GAPDH"/>
</dbReference>
<feature type="compositionally biased region" description="Low complexity" evidence="1">
    <location>
        <begin position="358"/>
        <end position="381"/>
    </location>
</feature>
<dbReference type="PANTHER" id="PTHR43125:SF1">
    <property type="entry name" value="INOSITOL-3-PHOSPHATE SYNTHASE"/>
    <property type="match status" value="1"/>
</dbReference>
<dbReference type="InterPro" id="IPR052199">
    <property type="entry name" value="MIPS"/>
</dbReference>
<dbReference type="InterPro" id="IPR036291">
    <property type="entry name" value="NAD(P)-bd_dom_sf"/>
</dbReference>
<evidence type="ECO:0000256" key="2">
    <source>
        <dbReference type="SAM" id="Phobius"/>
    </source>
</evidence>
<feature type="transmembrane region" description="Helical" evidence="2">
    <location>
        <begin position="788"/>
        <end position="811"/>
    </location>
</feature>
<evidence type="ECO:0000313" key="5">
    <source>
        <dbReference type="Proteomes" id="UP000498980"/>
    </source>
</evidence>
<dbReference type="InterPro" id="IPR011701">
    <property type="entry name" value="MFS"/>
</dbReference>
<dbReference type="CDD" id="cd06173">
    <property type="entry name" value="MFS_MefA_like"/>
    <property type="match status" value="1"/>
</dbReference>
<dbReference type="Pfam" id="PF07690">
    <property type="entry name" value="MFS_1"/>
    <property type="match status" value="1"/>
</dbReference>
<dbReference type="Gene3D" id="1.20.1250.20">
    <property type="entry name" value="MFS general substrate transporter like domains"/>
    <property type="match status" value="1"/>
</dbReference>
<comment type="caution">
    <text evidence="4">The sequence shown here is derived from an EMBL/GenBank/DDBJ whole genome shotgun (WGS) entry which is preliminary data.</text>
</comment>
<feature type="transmembrane region" description="Helical" evidence="2">
    <location>
        <begin position="576"/>
        <end position="595"/>
    </location>
</feature>
<dbReference type="SUPFAM" id="SSF103473">
    <property type="entry name" value="MFS general substrate transporter"/>
    <property type="match status" value="1"/>
</dbReference>
<evidence type="ECO:0000259" key="3">
    <source>
        <dbReference type="Pfam" id="PF01658"/>
    </source>
</evidence>
<protein>
    <recommendedName>
        <fullName evidence="3">Myo-inositol-1-phosphate synthase GAPDH-like domain-containing protein</fullName>
    </recommendedName>
</protein>
<organism evidence="4 5">
    <name type="scientific">Streptomyces fulvorobeus</name>
    <dbReference type="NCBI Taxonomy" id="284028"/>
    <lineage>
        <taxon>Bacteria</taxon>
        <taxon>Bacillati</taxon>
        <taxon>Actinomycetota</taxon>
        <taxon>Actinomycetes</taxon>
        <taxon>Kitasatosporales</taxon>
        <taxon>Streptomycetaceae</taxon>
        <taxon>Streptomyces</taxon>
    </lineage>
</organism>
<keyword evidence="2" id="KW-0812">Transmembrane</keyword>
<dbReference type="InterPro" id="IPR017815">
    <property type="entry name" value="Myo-inos-1-P_Synthase_actino"/>
</dbReference>
<feature type="region of interest" description="Disordered" evidence="1">
    <location>
        <begin position="357"/>
        <end position="386"/>
    </location>
</feature>
<dbReference type="GO" id="GO:0006021">
    <property type="term" value="P:inositol biosynthetic process"/>
    <property type="evidence" value="ECO:0007669"/>
    <property type="project" value="TreeGrafter"/>
</dbReference>
<dbReference type="InterPro" id="IPR036259">
    <property type="entry name" value="MFS_trans_sf"/>
</dbReference>
<evidence type="ECO:0000256" key="1">
    <source>
        <dbReference type="SAM" id="MobiDB-lite"/>
    </source>
</evidence>
<name>A0A7J0C8K7_9ACTN</name>
<dbReference type="GO" id="GO:0022857">
    <property type="term" value="F:transmembrane transporter activity"/>
    <property type="evidence" value="ECO:0007669"/>
    <property type="project" value="InterPro"/>
</dbReference>
<evidence type="ECO:0000313" key="4">
    <source>
        <dbReference type="EMBL" id="GFM98214.1"/>
    </source>
</evidence>
<dbReference type="EMBL" id="BLWC01000001">
    <property type="protein sequence ID" value="GFM98214.1"/>
    <property type="molecule type" value="Genomic_DNA"/>
</dbReference>
<feature type="transmembrane region" description="Helical" evidence="2">
    <location>
        <begin position="472"/>
        <end position="495"/>
    </location>
</feature>
<dbReference type="AlphaFoldDB" id="A0A7J0C8K7"/>
<feature type="transmembrane region" description="Helical" evidence="2">
    <location>
        <begin position="817"/>
        <end position="838"/>
    </location>
</feature>
<feature type="domain" description="Myo-inositol-1-phosphate synthase GAPDH-like" evidence="3">
    <location>
        <begin position="213"/>
        <end position="322"/>
    </location>
</feature>
<proteinExistence type="predicted"/>
<dbReference type="Proteomes" id="UP000498980">
    <property type="component" value="Unassembled WGS sequence"/>
</dbReference>
<keyword evidence="2" id="KW-0472">Membrane</keyword>
<dbReference type="SUPFAM" id="SSF51735">
    <property type="entry name" value="NAD(P)-binding Rossmann-fold domains"/>
    <property type="match status" value="1"/>
</dbReference>
<dbReference type="SUPFAM" id="SSF55347">
    <property type="entry name" value="Glyceraldehyde-3-phosphate dehydrogenase-like, C-terminal domain"/>
    <property type="match status" value="1"/>
</dbReference>
<accession>A0A7J0C8K7</accession>
<dbReference type="NCBIfam" id="TIGR03450">
    <property type="entry name" value="mycothiol_INO1"/>
    <property type="match status" value="1"/>
</dbReference>
<dbReference type="Gene3D" id="3.30.360.10">
    <property type="entry name" value="Dihydrodipicolinate Reductase, domain 2"/>
    <property type="match status" value="1"/>
</dbReference>
<dbReference type="Gene3D" id="3.40.50.720">
    <property type="entry name" value="NAD(P)-binding Rossmann-like Domain"/>
    <property type="match status" value="1"/>
</dbReference>
<feature type="transmembrane region" description="Helical" evidence="2">
    <location>
        <begin position="755"/>
        <end position="776"/>
    </location>
</feature>
<dbReference type="GO" id="GO:0004512">
    <property type="term" value="F:inositol-3-phosphate synthase activity"/>
    <property type="evidence" value="ECO:0007669"/>
    <property type="project" value="TreeGrafter"/>
</dbReference>